<sequence length="123" mass="14282">MNDQDYVPWPVARRDLEHRARDLAESERRAGLSVQDSALLMRYRMGYTDLTLVDECAEPHAEPTTAYLDEMREIYEKRGFSTRQDRDRLGYPTLVIEWPAPADPSRITLSIERSTLSAAPRRK</sequence>
<dbReference type="EMBL" id="BK016090">
    <property type="protein sequence ID" value="DAF94208.1"/>
    <property type="molecule type" value="Genomic_DNA"/>
</dbReference>
<name>A0A8S5UIE5_9CAUD</name>
<organism evidence="1">
    <name type="scientific">Myoviridae sp. ctu2j3</name>
    <dbReference type="NCBI Taxonomy" id="2825197"/>
    <lineage>
        <taxon>Viruses</taxon>
        <taxon>Duplodnaviria</taxon>
        <taxon>Heunggongvirae</taxon>
        <taxon>Uroviricota</taxon>
        <taxon>Caudoviricetes</taxon>
    </lineage>
</organism>
<accession>A0A8S5UIE5</accession>
<protein>
    <submittedName>
        <fullName evidence="1">Uncharacterized protein</fullName>
    </submittedName>
</protein>
<dbReference type="EMBL" id="BK016090">
    <property type="protein sequence ID" value="DAF94203.1"/>
    <property type="molecule type" value="Genomic_DNA"/>
</dbReference>
<evidence type="ECO:0000313" key="1">
    <source>
        <dbReference type="EMBL" id="DAF94203.1"/>
    </source>
</evidence>
<reference evidence="1" key="1">
    <citation type="journal article" date="2021" name="Proc. Natl. Acad. Sci. U.S.A.">
        <title>A Catalog of Tens of Thousands of Viruses from Human Metagenomes Reveals Hidden Associations with Chronic Diseases.</title>
        <authorList>
            <person name="Tisza M.J."/>
            <person name="Buck C.B."/>
        </authorList>
    </citation>
    <scope>NUCLEOTIDE SEQUENCE</scope>
    <source>
        <strain evidence="1">Ctu2j3</strain>
    </source>
</reference>
<proteinExistence type="predicted"/>